<dbReference type="Gene3D" id="3.90.1580.10">
    <property type="entry name" value="paralog of FGE (formylglycine-generating enzyme)"/>
    <property type="match status" value="1"/>
</dbReference>
<feature type="domain" description="Sulfatase-modifying factor enzyme-like" evidence="3">
    <location>
        <begin position="64"/>
        <end position="300"/>
    </location>
</feature>
<evidence type="ECO:0000256" key="1">
    <source>
        <dbReference type="SAM" id="MobiDB-lite"/>
    </source>
</evidence>
<sequence precursor="true">MLRVITTFPIAIALLAAVGICPQLHAETPGLMAEPPAEGRSVKTDQGYMVEYTDTIPGTDVTFAMVPVPGGEYEFKQGDKTLHVQIEPFWMSKTEVTWAEYKKFMNLAIVFAKFDDQKLRQVTDENKLDAVTAPSKLYDPGFTYDTGDEPNQPAVSMTQFAAKQYTKWLSLLGQNFYRLPSEAEWEYACRAGSTTLYSFGDDEDELEEYAWYDDMNDMQTGPVGKKKPNAWGLHDMHGNAGEWVLDSANPPADGPADGSKATVDQAVSWPTEVFPRVVKGGSWDSMADECTVTSRAESSQDWKSFDPNVPSSSWWFASYEGQLVGFRLVRPLQAPERSNREKYWQADLPVILDHANRRIDEEGKGERGIVDPELPQAIEKIQ</sequence>
<dbReference type="InterPro" id="IPR051043">
    <property type="entry name" value="Sulfatase_Mod_Factor_Kinase"/>
</dbReference>
<keyword evidence="2" id="KW-0732">Signal</keyword>
<name>A0A518ALJ8_9BACT</name>
<dbReference type="InterPro" id="IPR005532">
    <property type="entry name" value="SUMF_dom"/>
</dbReference>
<dbReference type="PANTHER" id="PTHR23150:SF19">
    <property type="entry name" value="FORMYLGLYCINE-GENERATING ENZYME"/>
    <property type="match status" value="1"/>
</dbReference>
<dbReference type="InterPro" id="IPR016187">
    <property type="entry name" value="CTDL_fold"/>
</dbReference>
<evidence type="ECO:0000256" key="2">
    <source>
        <dbReference type="SAM" id="SignalP"/>
    </source>
</evidence>
<keyword evidence="5" id="KW-1185">Reference proteome</keyword>
<feature type="signal peptide" evidence="2">
    <location>
        <begin position="1"/>
        <end position="26"/>
    </location>
</feature>
<feature type="region of interest" description="Disordered" evidence="1">
    <location>
        <begin position="361"/>
        <end position="382"/>
    </location>
</feature>
<protein>
    <submittedName>
        <fullName evidence="4">Formylglycine-generating sulfatase enzyme</fullName>
    </submittedName>
</protein>
<dbReference type="SUPFAM" id="SSF56436">
    <property type="entry name" value="C-type lectin-like"/>
    <property type="match status" value="1"/>
</dbReference>
<organism evidence="4 5">
    <name type="scientific">Aeoliella mucimassa</name>
    <dbReference type="NCBI Taxonomy" id="2527972"/>
    <lineage>
        <taxon>Bacteria</taxon>
        <taxon>Pseudomonadati</taxon>
        <taxon>Planctomycetota</taxon>
        <taxon>Planctomycetia</taxon>
        <taxon>Pirellulales</taxon>
        <taxon>Lacipirellulaceae</taxon>
        <taxon>Aeoliella</taxon>
    </lineage>
</organism>
<dbReference type="PANTHER" id="PTHR23150">
    <property type="entry name" value="SULFATASE MODIFYING FACTOR 1, 2"/>
    <property type="match status" value="1"/>
</dbReference>
<dbReference type="InterPro" id="IPR042095">
    <property type="entry name" value="SUMF_sf"/>
</dbReference>
<feature type="compositionally biased region" description="Basic and acidic residues" evidence="1">
    <location>
        <begin position="361"/>
        <end position="370"/>
    </location>
</feature>
<dbReference type="RefSeq" id="WP_145246444.1">
    <property type="nucleotide sequence ID" value="NZ_CP036278.1"/>
</dbReference>
<dbReference type="Pfam" id="PF03781">
    <property type="entry name" value="FGE-sulfatase"/>
    <property type="match status" value="1"/>
</dbReference>
<dbReference type="GO" id="GO:0120147">
    <property type="term" value="F:formylglycine-generating oxidase activity"/>
    <property type="evidence" value="ECO:0007669"/>
    <property type="project" value="TreeGrafter"/>
</dbReference>
<evidence type="ECO:0000259" key="3">
    <source>
        <dbReference type="Pfam" id="PF03781"/>
    </source>
</evidence>
<dbReference type="KEGG" id="amuc:Pan181_17950"/>
<proteinExistence type="predicted"/>
<reference evidence="4 5" key="1">
    <citation type="submission" date="2019-02" db="EMBL/GenBank/DDBJ databases">
        <title>Deep-cultivation of Planctomycetes and their phenomic and genomic characterization uncovers novel biology.</title>
        <authorList>
            <person name="Wiegand S."/>
            <person name="Jogler M."/>
            <person name="Boedeker C."/>
            <person name="Pinto D."/>
            <person name="Vollmers J."/>
            <person name="Rivas-Marin E."/>
            <person name="Kohn T."/>
            <person name="Peeters S.H."/>
            <person name="Heuer A."/>
            <person name="Rast P."/>
            <person name="Oberbeckmann S."/>
            <person name="Bunk B."/>
            <person name="Jeske O."/>
            <person name="Meyerdierks A."/>
            <person name="Storesund J.E."/>
            <person name="Kallscheuer N."/>
            <person name="Luecker S."/>
            <person name="Lage O.M."/>
            <person name="Pohl T."/>
            <person name="Merkel B.J."/>
            <person name="Hornburger P."/>
            <person name="Mueller R.-W."/>
            <person name="Bruemmer F."/>
            <person name="Labrenz M."/>
            <person name="Spormann A.M."/>
            <person name="Op den Camp H."/>
            <person name="Overmann J."/>
            <person name="Amann R."/>
            <person name="Jetten M.S.M."/>
            <person name="Mascher T."/>
            <person name="Medema M.H."/>
            <person name="Devos D.P."/>
            <person name="Kaster A.-K."/>
            <person name="Ovreas L."/>
            <person name="Rohde M."/>
            <person name="Galperin M.Y."/>
            <person name="Jogler C."/>
        </authorList>
    </citation>
    <scope>NUCLEOTIDE SEQUENCE [LARGE SCALE GENOMIC DNA]</scope>
    <source>
        <strain evidence="4 5">Pan181</strain>
    </source>
</reference>
<evidence type="ECO:0000313" key="5">
    <source>
        <dbReference type="Proteomes" id="UP000315750"/>
    </source>
</evidence>
<dbReference type="OrthoDB" id="9812426at2"/>
<feature type="chain" id="PRO_5022130495" evidence="2">
    <location>
        <begin position="27"/>
        <end position="382"/>
    </location>
</feature>
<dbReference type="AlphaFoldDB" id="A0A518ALJ8"/>
<gene>
    <name evidence="4" type="ORF">Pan181_17950</name>
</gene>
<evidence type="ECO:0000313" key="4">
    <source>
        <dbReference type="EMBL" id="QDU55603.1"/>
    </source>
</evidence>
<dbReference type="EMBL" id="CP036278">
    <property type="protein sequence ID" value="QDU55603.1"/>
    <property type="molecule type" value="Genomic_DNA"/>
</dbReference>
<accession>A0A518ALJ8</accession>
<dbReference type="Proteomes" id="UP000315750">
    <property type="component" value="Chromosome"/>
</dbReference>